<keyword evidence="2" id="KW-1185">Reference proteome</keyword>
<dbReference type="VEuPathDB" id="MicrosporidiaDB:TUBRATIS_26460"/>
<evidence type="ECO:0000313" key="1">
    <source>
        <dbReference type="EMBL" id="RVD90920.1"/>
    </source>
</evidence>
<accession>A0A437AIE3</accession>
<name>A0A437AIE3_9MICR</name>
<sequence>MNYQFIKYFFNNLISCFEEKETRFKILKTRAVVNYIKRCVLSEVKNTKEILKKLKRLHKENEHLNPNFVYKENKLLEFSTKELLKKGHKNNYLIMFLQKLKSNIIKRFYKIILTNCFITLRDMNDFMQEAEEKDHISDYFKEVNRYLEKKLREIVKECHVIEENLKISFNVKEYIN</sequence>
<proteinExistence type="predicted"/>
<comment type="caution">
    <text evidence="1">The sequence shown here is derived from an EMBL/GenBank/DDBJ whole genome shotgun (WGS) entry which is preliminary data.</text>
</comment>
<protein>
    <submittedName>
        <fullName evidence="1">Uncharacterized protein</fullName>
    </submittedName>
</protein>
<dbReference type="EMBL" id="RCSS01000720">
    <property type="protein sequence ID" value="RVD90920.1"/>
    <property type="molecule type" value="Genomic_DNA"/>
</dbReference>
<dbReference type="OrthoDB" id="2189888at2759"/>
<dbReference type="AlphaFoldDB" id="A0A437AIE3"/>
<organism evidence="1 2">
    <name type="scientific">Tubulinosema ratisbonensis</name>
    <dbReference type="NCBI Taxonomy" id="291195"/>
    <lineage>
        <taxon>Eukaryota</taxon>
        <taxon>Fungi</taxon>
        <taxon>Fungi incertae sedis</taxon>
        <taxon>Microsporidia</taxon>
        <taxon>Tubulinosematoidea</taxon>
        <taxon>Tubulinosematidae</taxon>
        <taxon>Tubulinosema</taxon>
    </lineage>
</organism>
<reference evidence="1 2" key="1">
    <citation type="submission" date="2018-10" db="EMBL/GenBank/DDBJ databases">
        <title>Draft genome sequence of the microsporidian Tubulinosema ratisbonensis.</title>
        <authorList>
            <person name="Polonais V."/>
            <person name="Peyretaillade E."/>
            <person name="Niehus S."/>
            <person name="Wawrzyniak I."/>
            <person name="Franchet A."/>
            <person name="Gaspin C."/>
            <person name="Reichstadt M."/>
            <person name="Belser C."/>
            <person name="Labadie K."/>
            <person name="Delbac F."/>
            <person name="Ferrandon D."/>
        </authorList>
    </citation>
    <scope>NUCLEOTIDE SEQUENCE [LARGE SCALE GENOMIC DNA]</scope>
    <source>
        <strain evidence="1 2">Franzen</strain>
    </source>
</reference>
<dbReference type="Proteomes" id="UP000282876">
    <property type="component" value="Unassembled WGS sequence"/>
</dbReference>
<gene>
    <name evidence="1" type="ORF">TUBRATIS_26460</name>
</gene>
<evidence type="ECO:0000313" key="2">
    <source>
        <dbReference type="Proteomes" id="UP000282876"/>
    </source>
</evidence>